<dbReference type="KEGG" id="pzi:CWO85_00565"/>
<organism evidence="2 3">
    <name type="scientific">Ziziphus jujuba witches'-broom phytoplasma</name>
    <dbReference type="NCBI Taxonomy" id="135727"/>
    <lineage>
        <taxon>Bacteria</taxon>
        <taxon>Bacillati</taxon>
        <taxon>Mycoplasmatota</taxon>
        <taxon>Mollicutes</taxon>
        <taxon>Acholeplasmatales</taxon>
        <taxon>Acholeplasmataceae</taxon>
        <taxon>Candidatus Phytoplasma</taxon>
        <taxon>16SrV (Elm yellows group)</taxon>
    </lineage>
</organism>
<dbReference type="Proteomes" id="UP000272462">
    <property type="component" value="Chromosome"/>
</dbReference>
<accession>A0A660HLV1</accession>
<dbReference type="AlphaFoldDB" id="A0A660HLV1"/>
<proteinExistence type="predicted"/>
<keyword evidence="3" id="KW-1185">Reference proteome</keyword>
<keyword evidence="1" id="KW-0812">Transmembrane</keyword>
<evidence type="ECO:0000313" key="2">
    <source>
        <dbReference type="EMBL" id="AYJ01033.1"/>
    </source>
</evidence>
<protein>
    <recommendedName>
        <fullName evidence="4">Immunodominant membrane protein</fullName>
    </recommendedName>
</protein>
<keyword evidence="1" id="KW-1133">Transmembrane helix</keyword>
<feature type="transmembrane region" description="Helical" evidence="1">
    <location>
        <begin position="15"/>
        <end position="36"/>
    </location>
</feature>
<evidence type="ECO:0008006" key="4">
    <source>
        <dbReference type="Google" id="ProtNLM"/>
    </source>
</evidence>
<evidence type="ECO:0000313" key="3">
    <source>
        <dbReference type="Proteomes" id="UP000272462"/>
    </source>
</evidence>
<dbReference type="RefSeq" id="WP_121463765.1">
    <property type="nucleotide sequence ID" value="NZ_CP025121.1"/>
</dbReference>
<name>A0A660HLV1_ZIZJU</name>
<evidence type="ECO:0000256" key="1">
    <source>
        <dbReference type="SAM" id="Phobius"/>
    </source>
</evidence>
<gene>
    <name evidence="2" type="ORF">CWO85_00565</name>
</gene>
<sequence>MQQKESFLKTKKGKIVVGSVTGSIVLLLSILLLCWYKEVWPFGPKITETNVKDLTNDLNGTKTAAEKHDVLEKFITDKVNKVNKKLDDANEGTKKIGFDQINEVKNQLAALKAKTTAITPEDTTKLQTAVTALDTYLKAAIAVINK</sequence>
<keyword evidence="1" id="KW-0472">Membrane</keyword>
<reference evidence="2 3" key="1">
    <citation type="journal article" date="2018" name="BMC Genomics">
        <title>Comparative genome analysis of jujube witches'-broom Phytoplasma, an obligate pathogen that causes jujube witches'-broom disease.</title>
        <authorList>
            <person name="Wang J."/>
            <person name="Song L."/>
            <person name="Jiao Q."/>
            <person name="Yang S."/>
            <person name="Gao R."/>
            <person name="Lu X."/>
            <person name="Zhou G."/>
        </authorList>
    </citation>
    <scope>NUCLEOTIDE SEQUENCE [LARGE SCALE GENOMIC DNA]</scope>
    <source>
        <strain evidence="2">Jwb-nky</strain>
    </source>
</reference>
<dbReference type="EMBL" id="CP025121">
    <property type="protein sequence ID" value="AYJ01033.1"/>
    <property type="molecule type" value="Genomic_DNA"/>
</dbReference>